<reference evidence="1" key="1">
    <citation type="submission" date="2020-06" db="EMBL/GenBank/DDBJ databases">
        <authorList>
            <person name="Li T."/>
            <person name="Hu X."/>
            <person name="Zhang T."/>
            <person name="Song X."/>
            <person name="Zhang H."/>
            <person name="Dai N."/>
            <person name="Sheng W."/>
            <person name="Hou X."/>
            <person name="Wei L."/>
        </authorList>
    </citation>
    <scope>NUCLEOTIDE SEQUENCE</scope>
    <source>
        <strain evidence="1">G01</strain>
        <tissue evidence="1">Leaf</tissue>
    </source>
</reference>
<organism evidence="1">
    <name type="scientific">Sesamum angustifolium</name>
    <dbReference type="NCBI Taxonomy" id="2727405"/>
    <lineage>
        <taxon>Eukaryota</taxon>
        <taxon>Viridiplantae</taxon>
        <taxon>Streptophyta</taxon>
        <taxon>Embryophyta</taxon>
        <taxon>Tracheophyta</taxon>
        <taxon>Spermatophyta</taxon>
        <taxon>Magnoliopsida</taxon>
        <taxon>eudicotyledons</taxon>
        <taxon>Gunneridae</taxon>
        <taxon>Pentapetalae</taxon>
        <taxon>asterids</taxon>
        <taxon>lamiids</taxon>
        <taxon>Lamiales</taxon>
        <taxon>Pedaliaceae</taxon>
        <taxon>Sesamum</taxon>
    </lineage>
</organism>
<accession>A0AAW2IS80</accession>
<dbReference type="EMBL" id="JACGWK010001637">
    <property type="protein sequence ID" value="KAL0284662.1"/>
    <property type="molecule type" value="Genomic_DNA"/>
</dbReference>
<proteinExistence type="predicted"/>
<dbReference type="AlphaFoldDB" id="A0AAW2IS80"/>
<comment type="caution">
    <text evidence="1">The sequence shown here is derived from an EMBL/GenBank/DDBJ whole genome shotgun (WGS) entry which is preliminary data.</text>
</comment>
<protein>
    <submittedName>
        <fullName evidence="1">Uncharacterized protein</fullName>
    </submittedName>
</protein>
<sequence>MLPDTATLTLFGERNGMVSLLPALLPKLLRKRTSQLVALALPRFFFFAYRLTVNPVLCLGAHSIEQL</sequence>
<gene>
    <name evidence="1" type="ORF">Sangu_2814900</name>
</gene>
<evidence type="ECO:0000313" key="1">
    <source>
        <dbReference type="EMBL" id="KAL0284662.1"/>
    </source>
</evidence>
<reference evidence="1" key="2">
    <citation type="journal article" date="2024" name="Plant">
        <title>Genomic evolution and insights into agronomic trait innovations of Sesamum species.</title>
        <authorList>
            <person name="Miao H."/>
            <person name="Wang L."/>
            <person name="Qu L."/>
            <person name="Liu H."/>
            <person name="Sun Y."/>
            <person name="Le M."/>
            <person name="Wang Q."/>
            <person name="Wei S."/>
            <person name="Zheng Y."/>
            <person name="Lin W."/>
            <person name="Duan Y."/>
            <person name="Cao H."/>
            <person name="Xiong S."/>
            <person name="Wang X."/>
            <person name="Wei L."/>
            <person name="Li C."/>
            <person name="Ma Q."/>
            <person name="Ju M."/>
            <person name="Zhao R."/>
            <person name="Li G."/>
            <person name="Mu C."/>
            <person name="Tian Q."/>
            <person name="Mei H."/>
            <person name="Zhang T."/>
            <person name="Gao T."/>
            <person name="Zhang H."/>
        </authorList>
    </citation>
    <scope>NUCLEOTIDE SEQUENCE</scope>
    <source>
        <strain evidence="1">G01</strain>
    </source>
</reference>
<name>A0AAW2IS80_9LAMI</name>